<keyword evidence="2 5" id="KW-0479">Metal-binding</keyword>
<dbReference type="Pfam" id="PF03328">
    <property type="entry name" value="HpcH_HpaI"/>
    <property type="match status" value="1"/>
</dbReference>
<name>A0A939HBW6_9CLOT</name>
<dbReference type="Proteomes" id="UP000664218">
    <property type="component" value="Unassembled WGS sequence"/>
</dbReference>
<evidence type="ECO:0000313" key="8">
    <source>
        <dbReference type="Proteomes" id="UP000664218"/>
    </source>
</evidence>
<dbReference type="AlphaFoldDB" id="A0A939HBW6"/>
<dbReference type="GO" id="GO:0016829">
    <property type="term" value="F:lyase activity"/>
    <property type="evidence" value="ECO:0007669"/>
    <property type="project" value="UniProtKB-KW"/>
</dbReference>
<evidence type="ECO:0000256" key="1">
    <source>
        <dbReference type="ARBA" id="ARBA00001946"/>
    </source>
</evidence>
<comment type="cofactor">
    <cofactor evidence="1">
        <name>Mg(2+)</name>
        <dbReference type="ChEBI" id="CHEBI:18420"/>
    </cofactor>
</comment>
<feature type="binding site" evidence="5">
    <location>
        <position position="153"/>
    </location>
    <ligand>
        <name>Mg(2+)</name>
        <dbReference type="ChEBI" id="CHEBI:18420"/>
    </ligand>
</feature>
<dbReference type="InterPro" id="IPR015813">
    <property type="entry name" value="Pyrv/PenolPyrv_kinase-like_dom"/>
</dbReference>
<comment type="caution">
    <text evidence="7">The sequence shown here is derived from an EMBL/GenBank/DDBJ whole genome shotgun (WGS) entry which is preliminary data.</text>
</comment>
<gene>
    <name evidence="7" type="ORF">J3A84_10745</name>
</gene>
<dbReference type="Gene3D" id="3.20.20.60">
    <property type="entry name" value="Phosphoenolpyruvate-binding domains"/>
    <property type="match status" value="1"/>
</dbReference>
<feature type="binding site" evidence="4">
    <location>
        <position position="126"/>
    </location>
    <ligand>
        <name>substrate</name>
    </ligand>
</feature>
<evidence type="ECO:0000313" key="7">
    <source>
        <dbReference type="EMBL" id="MBO1265510.1"/>
    </source>
</evidence>
<dbReference type="RefSeq" id="WP_207600036.1">
    <property type="nucleotide sequence ID" value="NZ_JAFNJU010000008.1"/>
</dbReference>
<evidence type="ECO:0000256" key="3">
    <source>
        <dbReference type="ARBA" id="ARBA00022842"/>
    </source>
</evidence>
<feature type="binding site" evidence="5">
    <location>
        <position position="126"/>
    </location>
    <ligand>
        <name>Mg(2+)</name>
        <dbReference type="ChEBI" id="CHEBI:18420"/>
    </ligand>
</feature>
<evidence type="ECO:0000256" key="4">
    <source>
        <dbReference type="PIRSR" id="PIRSR015582-1"/>
    </source>
</evidence>
<accession>A0A939HBW6</accession>
<dbReference type="PANTHER" id="PTHR32308:SF0">
    <property type="entry name" value="HPCH_HPAI ALDOLASE_CITRATE LYASE DOMAIN-CONTAINING PROTEIN"/>
    <property type="match status" value="1"/>
</dbReference>
<sequence>MSRRSLLFMPGNNPGMLTSADCLEADSIIFDLEDAVSLKEKDAARILVREALSFLPLQGVEVTVRVNPLDSPYWKEDLESIIPAEPDGIVIPKASVESVQTMVKEIERLEEAHQTGKKTKLLLIIESAMGLIDLRNIIESSDRIDAILLGAEDLSSDMGIKRTRESKEIEYARYLVATAARAYRIDALDTPFTDIDDVEGLEGDTRFAKSIGFTGRLAINPRQIVTIHEVFSPTQEEIEEAQIILNEAEEAEKKGLGVFSYKGKMVDLPVIKRAEQIVDSARKWGLVR</sequence>
<proteinExistence type="predicted"/>
<protein>
    <submittedName>
        <fullName evidence="7">CoA ester lyase</fullName>
    </submittedName>
</protein>
<dbReference type="InterPro" id="IPR040442">
    <property type="entry name" value="Pyrv_kinase-like_dom_sf"/>
</dbReference>
<dbReference type="EMBL" id="JAFNJU010000008">
    <property type="protein sequence ID" value="MBO1265510.1"/>
    <property type="molecule type" value="Genomic_DNA"/>
</dbReference>
<dbReference type="SUPFAM" id="SSF51621">
    <property type="entry name" value="Phosphoenolpyruvate/pyruvate domain"/>
    <property type="match status" value="1"/>
</dbReference>
<dbReference type="PANTHER" id="PTHR32308">
    <property type="entry name" value="LYASE BETA SUBUNIT, PUTATIVE (AFU_ORTHOLOGUE AFUA_4G13030)-RELATED"/>
    <property type="match status" value="1"/>
</dbReference>
<dbReference type="GO" id="GO:0006107">
    <property type="term" value="P:oxaloacetate metabolic process"/>
    <property type="evidence" value="ECO:0007669"/>
    <property type="project" value="TreeGrafter"/>
</dbReference>
<reference evidence="7" key="1">
    <citation type="submission" date="2021-03" db="EMBL/GenBank/DDBJ databases">
        <title>Proteiniclasticum marinus sp. nov., isolated from tidal flat sediment.</title>
        <authorList>
            <person name="Namirimu T."/>
            <person name="Yang J.-A."/>
            <person name="Yang S.-H."/>
            <person name="Kim Y.-J."/>
            <person name="Kwon K.K."/>
        </authorList>
    </citation>
    <scope>NUCLEOTIDE SEQUENCE</scope>
    <source>
        <strain evidence="7">SCR006</strain>
    </source>
</reference>
<keyword evidence="3 5" id="KW-0460">Magnesium</keyword>
<evidence type="ECO:0000259" key="6">
    <source>
        <dbReference type="Pfam" id="PF03328"/>
    </source>
</evidence>
<dbReference type="InterPro" id="IPR011206">
    <property type="entry name" value="Citrate_lyase_beta/mcl1/mcl2"/>
</dbReference>
<evidence type="ECO:0000256" key="2">
    <source>
        <dbReference type="ARBA" id="ARBA00022723"/>
    </source>
</evidence>
<keyword evidence="8" id="KW-1185">Reference proteome</keyword>
<dbReference type="GO" id="GO:0000287">
    <property type="term" value="F:magnesium ion binding"/>
    <property type="evidence" value="ECO:0007669"/>
    <property type="project" value="TreeGrafter"/>
</dbReference>
<organism evidence="7 8">
    <name type="scientific">Proteiniclasticum aestuarii</name>
    <dbReference type="NCBI Taxonomy" id="2817862"/>
    <lineage>
        <taxon>Bacteria</taxon>
        <taxon>Bacillati</taxon>
        <taxon>Bacillota</taxon>
        <taxon>Clostridia</taxon>
        <taxon>Eubacteriales</taxon>
        <taxon>Clostridiaceae</taxon>
        <taxon>Proteiniclasticum</taxon>
    </lineage>
</organism>
<dbReference type="PIRSF" id="PIRSF015582">
    <property type="entry name" value="Cit_lyase_B"/>
    <property type="match status" value="1"/>
</dbReference>
<keyword evidence="7" id="KW-0456">Lyase</keyword>
<dbReference type="InterPro" id="IPR005000">
    <property type="entry name" value="Aldolase/citrate-lyase_domain"/>
</dbReference>
<feature type="domain" description="HpcH/HpaI aldolase/citrate lyase" evidence="6">
    <location>
        <begin position="4"/>
        <end position="221"/>
    </location>
</feature>
<feature type="binding site" evidence="4">
    <location>
        <position position="65"/>
    </location>
    <ligand>
        <name>substrate</name>
    </ligand>
</feature>
<evidence type="ECO:0000256" key="5">
    <source>
        <dbReference type="PIRSR" id="PIRSR015582-2"/>
    </source>
</evidence>